<dbReference type="InterPro" id="IPR053967">
    <property type="entry name" value="LlgE_F_G-like_D1"/>
</dbReference>
<dbReference type="SUPFAM" id="SSF117143">
    <property type="entry name" value="Flagellar hook protein flgE"/>
    <property type="match status" value="1"/>
</dbReference>
<gene>
    <name evidence="8" type="primary">flgF</name>
    <name evidence="8" type="ORF">GCM10011452_02110</name>
</gene>
<dbReference type="Pfam" id="PF06429">
    <property type="entry name" value="Flg_bbr_C"/>
    <property type="match status" value="1"/>
</dbReference>
<dbReference type="RefSeq" id="WP_189631952.1">
    <property type="nucleotide sequence ID" value="NZ_BMYQ01000001.1"/>
</dbReference>
<keyword evidence="8" id="KW-0282">Flagellum</keyword>
<protein>
    <recommendedName>
        <fullName evidence="5">Flagellar basal-body rod protein FlgF</fullName>
    </recommendedName>
</protein>
<keyword evidence="3" id="KW-0975">Bacterial flagellum</keyword>
<comment type="caution">
    <text evidence="8">The sequence shown here is derived from an EMBL/GenBank/DDBJ whole genome shotgun (WGS) entry which is preliminary data.</text>
</comment>
<dbReference type="AlphaFoldDB" id="A0A918MFL3"/>
<proteinExistence type="inferred from homology"/>
<reference evidence="8" key="2">
    <citation type="submission" date="2020-09" db="EMBL/GenBank/DDBJ databases">
        <authorList>
            <person name="Sun Q."/>
            <person name="Kim S."/>
        </authorList>
    </citation>
    <scope>NUCLEOTIDE SEQUENCE</scope>
    <source>
        <strain evidence="8">KCTC 23714</strain>
    </source>
</reference>
<dbReference type="PANTHER" id="PTHR30435">
    <property type="entry name" value="FLAGELLAR PROTEIN"/>
    <property type="match status" value="1"/>
</dbReference>
<dbReference type="Pfam" id="PF22692">
    <property type="entry name" value="LlgE_F_G_D1"/>
    <property type="match status" value="1"/>
</dbReference>
<evidence type="ECO:0000256" key="4">
    <source>
        <dbReference type="ARBA" id="ARBA00038560"/>
    </source>
</evidence>
<sequence>MDRLIHTVGNALTNLRDTQIISAQNLANQSVPGYRRDMSGEGSTVFAMQLDGLGVRAFQQPAESYSFSEDSGFLDQTGEPLDIAIADKGYFYVKPEEGPPALTRRGDLRVDLRGRLLNGAGEEVLDAQQAPIVVPPFTDIVVNEIGELSIQPPDAPPGERVLVATLGTYVPDGTQVLRKGEDGQIRLENGQVPPSNQLAEVRQGVLERSNVNTTDELINAIDLQRGFELNMKMVSEAKRLDEAAGSLVKLPEG</sequence>
<comment type="similarity">
    <text evidence="2">Belongs to the flagella basal body rod proteins family.</text>
</comment>
<dbReference type="GO" id="GO:0071978">
    <property type="term" value="P:bacterial-type flagellum-dependent swarming motility"/>
    <property type="evidence" value="ECO:0007669"/>
    <property type="project" value="TreeGrafter"/>
</dbReference>
<comment type="subcellular location">
    <subcellularLocation>
        <location evidence="1">Bacterial flagellum basal body</location>
    </subcellularLocation>
</comment>
<dbReference type="EMBL" id="BMYQ01000001">
    <property type="protein sequence ID" value="GGW21500.1"/>
    <property type="molecule type" value="Genomic_DNA"/>
</dbReference>
<keyword evidence="8" id="KW-0969">Cilium</keyword>
<dbReference type="GO" id="GO:0009425">
    <property type="term" value="C:bacterial-type flagellum basal body"/>
    <property type="evidence" value="ECO:0007669"/>
    <property type="project" value="UniProtKB-SubCell"/>
</dbReference>
<keyword evidence="9" id="KW-1185">Reference proteome</keyword>
<evidence type="ECO:0000256" key="3">
    <source>
        <dbReference type="ARBA" id="ARBA00023143"/>
    </source>
</evidence>
<evidence type="ECO:0000256" key="2">
    <source>
        <dbReference type="ARBA" id="ARBA00009677"/>
    </source>
</evidence>
<keyword evidence="8" id="KW-0966">Cell projection</keyword>
<reference evidence="8" key="1">
    <citation type="journal article" date="2014" name="Int. J. Syst. Evol. Microbiol.">
        <title>Complete genome sequence of Corynebacterium casei LMG S-19264T (=DSM 44701T), isolated from a smear-ripened cheese.</title>
        <authorList>
            <consortium name="US DOE Joint Genome Institute (JGI-PGF)"/>
            <person name="Walter F."/>
            <person name="Albersmeier A."/>
            <person name="Kalinowski J."/>
            <person name="Ruckert C."/>
        </authorList>
    </citation>
    <scope>NUCLEOTIDE SEQUENCE</scope>
    <source>
        <strain evidence="8">KCTC 23714</strain>
    </source>
</reference>
<name>A0A918MFL3_9RHOB</name>
<dbReference type="PANTHER" id="PTHR30435:SF18">
    <property type="entry name" value="FLAGELLAR BASAL-BODY ROD PROTEIN FLGF"/>
    <property type="match status" value="1"/>
</dbReference>
<evidence type="ECO:0000259" key="6">
    <source>
        <dbReference type="Pfam" id="PF06429"/>
    </source>
</evidence>
<feature type="domain" description="Flagellar basal-body/hook protein C-terminal" evidence="6">
    <location>
        <begin position="202"/>
        <end position="244"/>
    </location>
</feature>
<dbReference type="Proteomes" id="UP000628984">
    <property type="component" value="Unassembled WGS sequence"/>
</dbReference>
<organism evidence="8 9">
    <name type="scientific">Gemmobacter lanyuensis</name>
    <dbReference type="NCBI Taxonomy" id="1054497"/>
    <lineage>
        <taxon>Bacteria</taxon>
        <taxon>Pseudomonadati</taxon>
        <taxon>Pseudomonadota</taxon>
        <taxon>Alphaproteobacteria</taxon>
        <taxon>Rhodobacterales</taxon>
        <taxon>Paracoccaceae</taxon>
        <taxon>Gemmobacter</taxon>
    </lineage>
</organism>
<comment type="subunit">
    <text evidence="4">The basal body constitutes a major portion of the flagellar organelle and consists of five rings (E,L,P,S, and M) mounted on a central rod. The rod consists of about 26 subunits of FlgG in the distal portion, and FlgB, FlgC and FlgF are thought to build up the proximal portion of the rod with about 6 subunits each.</text>
</comment>
<evidence type="ECO:0000313" key="9">
    <source>
        <dbReference type="Proteomes" id="UP000628984"/>
    </source>
</evidence>
<dbReference type="InterPro" id="IPR037925">
    <property type="entry name" value="FlgE/F/G-like"/>
</dbReference>
<feature type="domain" description="Flagellar hook protein FlgE/F/G-like D1" evidence="7">
    <location>
        <begin position="84"/>
        <end position="149"/>
    </location>
</feature>
<accession>A0A918MFL3</accession>
<evidence type="ECO:0000256" key="1">
    <source>
        <dbReference type="ARBA" id="ARBA00004117"/>
    </source>
</evidence>
<evidence type="ECO:0000259" key="7">
    <source>
        <dbReference type="Pfam" id="PF22692"/>
    </source>
</evidence>
<dbReference type="InterPro" id="IPR010930">
    <property type="entry name" value="Flg_bb/hook_C_dom"/>
</dbReference>
<evidence type="ECO:0000313" key="8">
    <source>
        <dbReference type="EMBL" id="GGW21500.1"/>
    </source>
</evidence>
<evidence type="ECO:0000256" key="5">
    <source>
        <dbReference type="ARBA" id="ARBA00040228"/>
    </source>
</evidence>